<dbReference type="InterPro" id="IPR017871">
    <property type="entry name" value="ABC_transporter-like_CS"/>
</dbReference>
<keyword evidence="4" id="KW-0067">ATP-binding</keyword>
<dbReference type="PANTHER" id="PTHR43038">
    <property type="entry name" value="ATP-BINDING CASSETTE, SUB-FAMILY H, MEMBER 1"/>
    <property type="match status" value="1"/>
</dbReference>
<feature type="transmembrane region" description="Helical" evidence="7">
    <location>
        <begin position="814"/>
        <end position="833"/>
    </location>
</feature>
<dbReference type="SUPFAM" id="SSF52540">
    <property type="entry name" value="P-loop containing nucleoside triphosphate hydrolases"/>
    <property type="match status" value="2"/>
</dbReference>
<dbReference type="InterPro" id="IPR027417">
    <property type="entry name" value="P-loop_NTPase"/>
</dbReference>
<keyword evidence="3" id="KW-0547">Nucleotide-binding</keyword>
<feature type="domain" description="ABC transporter" evidence="8">
    <location>
        <begin position="16"/>
        <end position="251"/>
    </location>
</feature>
<dbReference type="PROSITE" id="PS51012">
    <property type="entry name" value="ABC_TM2"/>
    <property type="match status" value="1"/>
</dbReference>
<keyword evidence="5 7" id="KW-1133">Transmembrane helix</keyword>
<dbReference type="SMART" id="SM00382">
    <property type="entry name" value="AAA"/>
    <property type="match status" value="2"/>
</dbReference>
<dbReference type="CDD" id="cd03230">
    <property type="entry name" value="ABC_DR_subfamily_A"/>
    <property type="match status" value="2"/>
</dbReference>
<dbReference type="Gene3D" id="3.40.50.300">
    <property type="entry name" value="P-loop containing nucleotide triphosphate hydrolases"/>
    <property type="match status" value="2"/>
</dbReference>
<feature type="transmembrane region" description="Helical" evidence="7">
    <location>
        <begin position="872"/>
        <end position="889"/>
    </location>
</feature>
<dbReference type="InterPro" id="IPR003593">
    <property type="entry name" value="AAA+_ATPase"/>
</dbReference>
<feature type="transmembrane region" description="Helical" evidence="7">
    <location>
        <begin position="574"/>
        <end position="594"/>
    </location>
</feature>
<evidence type="ECO:0000259" key="8">
    <source>
        <dbReference type="PROSITE" id="PS50893"/>
    </source>
</evidence>
<evidence type="ECO:0000256" key="1">
    <source>
        <dbReference type="ARBA" id="ARBA00004141"/>
    </source>
</evidence>
<evidence type="ECO:0000256" key="5">
    <source>
        <dbReference type="ARBA" id="ARBA00022989"/>
    </source>
</evidence>
<dbReference type="GO" id="GO:0016887">
    <property type="term" value="F:ATP hydrolysis activity"/>
    <property type="evidence" value="ECO:0007669"/>
    <property type="project" value="InterPro"/>
</dbReference>
<dbReference type="RefSeq" id="WP_154418163.1">
    <property type="nucleotide sequence ID" value="NZ_VUNS01000008.1"/>
</dbReference>
<organism evidence="10 11">
    <name type="scientific">Victivallis lenta</name>
    <dbReference type="NCBI Taxonomy" id="2606640"/>
    <lineage>
        <taxon>Bacteria</taxon>
        <taxon>Pseudomonadati</taxon>
        <taxon>Lentisphaerota</taxon>
        <taxon>Lentisphaeria</taxon>
        <taxon>Victivallales</taxon>
        <taxon>Victivallaceae</taxon>
        <taxon>Victivallis</taxon>
    </lineage>
</organism>
<dbReference type="PANTHER" id="PTHR43038:SF4">
    <property type="entry name" value="RIBOSOME-ASSOCIATED ATPASE"/>
    <property type="match status" value="1"/>
</dbReference>
<sequence length="926" mass="101877">MSARPPEPLRSGEPVVRITDVSLHYGKTPALDRVTAEIPPGLMVGLIGPDGVGKSSLLSLVTGAHAMQAGELHVLGGDMRSRTHRKRVCPRIAYMPQGLGKNLYFTLTVEENLQFFARLFGHGAAERRRRIDRLTRSTGLHAFLDRPAGKLSGGMKQKLGLCCALIHDPDLLVLDEPTTGVDPLARRQFWDLIDSVRAEQPEMGVIVATAYMDEAQRFDWLIAMDDGRILDTGSPKELLEKTGSDNLDAAFIGLLPETKRAAHRELVVPPLPQGGENDIAIEARGLTKRFGSFTAVDHVSFRIRRGEIFGFLGSNGCGKTTTMRMLTGLIPATEGEARLFGKPVGDDDIAVRRQLGYMTQSFSLYGELNVRQNLLLYARLYRIPEEEVAGRVEEMLKRFGLESVAQSLPDSLPLGIRQRLSLAAAVVHRPQILILDEPTSGVDPVARDGFWELIIELSRRDGVTIFITTHFMNEAERCDRISLMHAGKSLACDSPAALVKARGTATLEEAFIDYLREAEPASGTAPAEKMALTANAEQEEDGAAQHRFLPSLFNLRRWYSCCWRESLELSRDPIRLTLALFGAILLMLVMGFGISMDVEDLSFAVLDRDQSELSRNYALNIAGSRYFVEKPPIRDYEDLDYRMRSGEVSLVVEFPPQFGKMAEQGYSPQVAFWIDGAMPTRAETIQGYVKAMHASWLADRAKYHSGAAGATAAASIETRYRYNPDVMSLPAMVPAVIPILLLMIPAILAALAVVREKEMGSIINLYVTPLTRTEFLLGKQLPYILLSSLSALLLLLMAVTIFDVPIKGSLPTLVLSLAVYCTISTGMGLLASAVTRSQIAVIFLTMIGTMLPAVQFCGLINPVTTLEGFGRFIGSIYPTTYMLLISRGVFNKALNFSDLHVPFFCMLVMVPIILGLGIAVLRKQEA</sequence>
<feature type="domain" description="ABC transmembrane type-2" evidence="9">
    <location>
        <begin position="692"/>
        <end position="924"/>
    </location>
</feature>
<evidence type="ECO:0000256" key="2">
    <source>
        <dbReference type="ARBA" id="ARBA00022692"/>
    </source>
</evidence>
<name>A0A844G3T7_9BACT</name>
<dbReference type="Proteomes" id="UP000435649">
    <property type="component" value="Unassembled WGS sequence"/>
</dbReference>
<dbReference type="Pfam" id="PF12698">
    <property type="entry name" value="ABC2_membrane_3"/>
    <property type="match status" value="1"/>
</dbReference>
<dbReference type="GO" id="GO:0016020">
    <property type="term" value="C:membrane"/>
    <property type="evidence" value="ECO:0007669"/>
    <property type="project" value="UniProtKB-SubCell"/>
</dbReference>
<reference evidence="10 11" key="1">
    <citation type="submission" date="2019-08" db="EMBL/GenBank/DDBJ databases">
        <title>In-depth cultivation of the pig gut microbiome towards novel bacterial diversity and tailored functional studies.</title>
        <authorList>
            <person name="Wylensek D."/>
            <person name="Hitch T.C.A."/>
            <person name="Clavel T."/>
        </authorList>
    </citation>
    <scope>NUCLEOTIDE SEQUENCE [LARGE SCALE GENOMIC DNA]</scope>
    <source>
        <strain evidence="10 11">BBE-744-WT-12</strain>
    </source>
</reference>
<evidence type="ECO:0000256" key="4">
    <source>
        <dbReference type="ARBA" id="ARBA00022840"/>
    </source>
</evidence>
<accession>A0A844G3T7</accession>
<protein>
    <submittedName>
        <fullName evidence="10">Ribosome-associated ATPase/putative transporter RbbA</fullName>
    </submittedName>
</protein>
<feature type="domain" description="ABC transporter" evidence="8">
    <location>
        <begin position="281"/>
        <end position="511"/>
    </location>
</feature>
<feature type="transmembrane region" description="Helical" evidence="7">
    <location>
        <begin position="901"/>
        <end position="921"/>
    </location>
</feature>
<dbReference type="InterPro" id="IPR047817">
    <property type="entry name" value="ABC2_TM_bact-type"/>
</dbReference>
<comment type="subcellular location">
    <subcellularLocation>
        <location evidence="1">Membrane</location>
        <topology evidence="1">Multi-pass membrane protein</topology>
    </subcellularLocation>
</comment>
<proteinExistence type="predicted"/>
<evidence type="ECO:0000256" key="6">
    <source>
        <dbReference type="ARBA" id="ARBA00023136"/>
    </source>
</evidence>
<evidence type="ECO:0000256" key="3">
    <source>
        <dbReference type="ARBA" id="ARBA00022741"/>
    </source>
</evidence>
<evidence type="ECO:0000313" key="11">
    <source>
        <dbReference type="Proteomes" id="UP000435649"/>
    </source>
</evidence>
<keyword evidence="2 7" id="KW-0812">Transmembrane</keyword>
<dbReference type="PROSITE" id="PS50893">
    <property type="entry name" value="ABC_TRANSPORTER_2"/>
    <property type="match status" value="2"/>
</dbReference>
<dbReference type="InterPro" id="IPR047651">
    <property type="entry name" value="ABC2_perm_RbbA"/>
</dbReference>
<dbReference type="AlphaFoldDB" id="A0A844G3T7"/>
<keyword evidence="11" id="KW-1185">Reference proteome</keyword>
<feature type="transmembrane region" description="Helical" evidence="7">
    <location>
        <begin position="729"/>
        <end position="754"/>
    </location>
</feature>
<dbReference type="EMBL" id="VUNS01000008">
    <property type="protein sequence ID" value="MST97291.1"/>
    <property type="molecule type" value="Genomic_DNA"/>
</dbReference>
<dbReference type="Pfam" id="PF00005">
    <property type="entry name" value="ABC_tran"/>
    <property type="match status" value="2"/>
</dbReference>
<feature type="transmembrane region" description="Helical" evidence="7">
    <location>
        <begin position="839"/>
        <end position="860"/>
    </location>
</feature>
<evidence type="ECO:0000313" key="10">
    <source>
        <dbReference type="EMBL" id="MST97291.1"/>
    </source>
</evidence>
<dbReference type="InterPro" id="IPR003439">
    <property type="entry name" value="ABC_transporter-like_ATP-bd"/>
</dbReference>
<keyword evidence="6 7" id="KW-0472">Membrane</keyword>
<dbReference type="InterPro" id="IPR013525">
    <property type="entry name" value="ABC2_TM"/>
</dbReference>
<dbReference type="GO" id="GO:0140359">
    <property type="term" value="F:ABC-type transporter activity"/>
    <property type="evidence" value="ECO:0007669"/>
    <property type="project" value="InterPro"/>
</dbReference>
<gene>
    <name evidence="10" type="ORF">FYJ85_09585</name>
</gene>
<evidence type="ECO:0000256" key="7">
    <source>
        <dbReference type="SAM" id="Phobius"/>
    </source>
</evidence>
<dbReference type="PROSITE" id="PS00211">
    <property type="entry name" value="ABC_TRANSPORTER_1"/>
    <property type="match status" value="1"/>
</dbReference>
<dbReference type="NCBIfam" id="NF033858">
    <property type="entry name" value="ABC2_perm_RbbA"/>
    <property type="match status" value="1"/>
</dbReference>
<comment type="caution">
    <text evidence="10">The sequence shown here is derived from an EMBL/GenBank/DDBJ whole genome shotgun (WGS) entry which is preliminary data.</text>
</comment>
<dbReference type="GO" id="GO:0005524">
    <property type="term" value="F:ATP binding"/>
    <property type="evidence" value="ECO:0007669"/>
    <property type="project" value="UniProtKB-KW"/>
</dbReference>
<feature type="transmembrane region" description="Helical" evidence="7">
    <location>
        <begin position="781"/>
        <end position="802"/>
    </location>
</feature>
<evidence type="ECO:0000259" key="9">
    <source>
        <dbReference type="PROSITE" id="PS51012"/>
    </source>
</evidence>